<name>A0ABW2TLC9_9PSEU</name>
<evidence type="ECO:0000313" key="2">
    <source>
        <dbReference type="Proteomes" id="UP001596512"/>
    </source>
</evidence>
<evidence type="ECO:0000313" key="1">
    <source>
        <dbReference type="EMBL" id="MFC7613368.1"/>
    </source>
</evidence>
<organism evidence="1 2">
    <name type="scientific">Actinokineospora soli</name>
    <dbReference type="NCBI Taxonomy" id="1048753"/>
    <lineage>
        <taxon>Bacteria</taxon>
        <taxon>Bacillati</taxon>
        <taxon>Actinomycetota</taxon>
        <taxon>Actinomycetes</taxon>
        <taxon>Pseudonocardiales</taxon>
        <taxon>Pseudonocardiaceae</taxon>
        <taxon>Actinokineospora</taxon>
    </lineage>
</organism>
<proteinExistence type="predicted"/>
<gene>
    <name evidence="1" type="ORF">ACFQV2_06880</name>
</gene>
<protein>
    <submittedName>
        <fullName evidence="1">Uncharacterized protein</fullName>
    </submittedName>
</protein>
<dbReference type="Proteomes" id="UP001596512">
    <property type="component" value="Unassembled WGS sequence"/>
</dbReference>
<reference evidence="2" key="1">
    <citation type="journal article" date="2019" name="Int. J. Syst. Evol. Microbiol.">
        <title>The Global Catalogue of Microorganisms (GCM) 10K type strain sequencing project: providing services to taxonomists for standard genome sequencing and annotation.</title>
        <authorList>
            <consortium name="The Broad Institute Genomics Platform"/>
            <consortium name="The Broad Institute Genome Sequencing Center for Infectious Disease"/>
            <person name="Wu L."/>
            <person name="Ma J."/>
        </authorList>
    </citation>
    <scope>NUCLEOTIDE SEQUENCE [LARGE SCALE GENOMIC DNA]</scope>
    <source>
        <strain evidence="2">JCM 17695</strain>
    </source>
</reference>
<keyword evidence="2" id="KW-1185">Reference proteome</keyword>
<accession>A0ABW2TLC9</accession>
<sequence length="38" mass="4099">MFGDLGSIRDSKNAGGPVLHCDVSALVQALKDDRRLDQ</sequence>
<dbReference type="EMBL" id="JBHTEY010000004">
    <property type="protein sequence ID" value="MFC7613368.1"/>
    <property type="molecule type" value="Genomic_DNA"/>
</dbReference>
<comment type="caution">
    <text evidence="1">The sequence shown here is derived from an EMBL/GenBank/DDBJ whole genome shotgun (WGS) entry which is preliminary data.</text>
</comment>